<dbReference type="EMBL" id="PGCI01000337">
    <property type="protein sequence ID" value="PLW29262.1"/>
    <property type="molecule type" value="Genomic_DNA"/>
</dbReference>
<dbReference type="Proteomes" id="UP000235388">
    <property type="component" value="Unassembled WGS sequence"/>
</dbReference>
<dbReference type="Proteomes" id="UP000235392">
    <property type="component" value="Unassembled WGS sequence"/>
</dbReference>
<comment type="caution">
    <text evidence="2">The sequence shown here is derived from an EMBL/GenBank/DDBJ whole genome shotgun (WGS) entry which is preliminary data.</text>
</comment>
<accession>A0A2N5TUT3</accession>
<keyword evidence="3" id="KW-1185">Reference proteome</keyword>
<dbReference type="OrthoDB" id="2506524at2759"/>
<dbReference type="EMBL" id="PGCJ01000992">
    <property type="protein sequence ID" value="PLW12143.1"/>
    <property type="molecule type" value="Genomic_DNA"/>
</dbReference>
<sequence>MALNCTPNHPALISGLFETLGESIPESLQANQYGNVTTSSYVQCAGAFNDKSKDFKIRLTTNTALNNLLDPGSIHFLSGKLMPLNDGSVPTLTYIQEASAVACPSGAQSFSFTNKATVNSLGLVLSREEIVLEGIEGTSHLAVIMSHNNWDSQVHHLLHRKSHLTN</sequence>
<dbReference type="AlphaFoldDB" id="A0A2N5TUT3"/>
<evidence type="ECO:0000313" key="4">
    <source>
        <dbReference type="Proteomes" id="UP000235392"/>
    </source>
</evidence>
<name>A0A2N5TUT3_9BASI</name>
<proteinExistence type="predicted"/>
<evidence type="ECO:0000313" key="1">
    <source>
        <dbReference type="EMBL" id="PLW12143.1"/>
    </source>
</evidence>
<evidence type="ECO:0000313" key="3">
    <source>
        <dbReference type="Proteomes" id="UP000235388"/>
    </source>
</evidence>
<gene>
    <name evidence="1" type="ORF">PCANC_23364</name>
    <name evidence="2" type="ORF">PCASD_25086</name>
</gene>
<reference evidence="3 4" key="1">
    <citation type="submission" date="2017-11" db="EMBL/GenBank/DDBJ databases">
        <title>De novo assembly and phasing of dikaryotic genomes from two isolates of Puccinia coronata f. sp. avenae, the causal agent of oat crown rust.</title>
        <authorList>
            <person name="Miller M.E."/>
            <person name="Zhang Y."/>
            <person name="Omidvar V."/>
            <person name="Sperschneider J."/>
            <person name="Schwessinger B."/>
            <person name="Raley C."/>
            <person name="Palmer J.M."/>
            <person name="Garnica D."/>
            <person name="Upadhyaya N."/>
            <person name="Rathjen J."/>
            <person name="Taylor J.M."/>
            <person name="Park R.F."/>
            <person name="Dodds P.N."/>
            <person name="Hirsch C.D."/>
            <person name="Kianian S.F."/>
            <person name="Figueroa M."/>
        </authorList>
    </citation>
    <scope>NUCLEOTIDE SEQUENCE [LARGE SCALE GENOMIC DNA]</scope>
    <source>
        <strain evidence="1">12NC29</strain>
        <strain evidence="2">12SD80</strain>
    </source>
</reference>
<organism evidence="2 4">
    <name type="scientific">Puccinia coronata f. sp. avenae</name>
    <dbReference type="NCBI Taxonomy" id="200324"/>
    <lineage>
        <taxon>Eukaryota</taxon>
        <taxon>Fungi</taxon>
        <taxon>Dikarya</taxon>
        <taxon>Basidiomycota</taxon>
        <taxon>Pucciniomycotina</taxon>
        <taxon>Pucciniomycetes</taxon>
        <taxon>Pucciniales</taxon>
        <taxon>Pucciniaceae</taxon>
        <taxon>Puccinia</taxon>
    </lineage>
</organism>
<protein>
    <submittedName>
        <fullName evidence="2">Uncharacterized protein</fullName>
    </submittedName>
</protein>
<evidence type="ECO:0000313" key="2">
    <source>
        <dbReference type="EMBL" id="PLW29262.1"/>
    </source>
</evidence>